<dbReference type="OrthoDB" id="5774155at2759"/>
<dbReference type="PANTHER" id="PTHR37433:SF21">
    <property type="entry name" value="DUF281 DOMAIN-CONTAINING PROTEIN"/>
    <property type="match status" value="1"/>
</dbReference>
<keyword evidence="1" id="KW-0732">Signal</keyword>
<dbReference type="AlphaFoldDB" id="A0A8S1HM93"/>
<evidence type="ECO:0000313" key="4">
    <source>
        <dbReference type="Proteomes" id="UP000835052"/>
    </source>
</evidence>
<accession>A0A8S1HM93</accession>
<evidence type="ECO:0000256" key="1">
    <source>
        <dbReference type="SAM" id="SignalP"/>
    </source>
</evidence>
<name>A0A8S1HM93_9PELO</name>
<feature type="domain" description="DUF7622" evidence="2">
    <location>
        <begin position="205"/>
        <end position="281"/>
    </location>
</feature>
<gene>
    <name evidence="3" type="ORF">CAUJ_LOCUS11340</name>
</gene>
<comment type="caution">
    <text evidence="3">The sequence shown here is derived from an EMBL/GenBank/DDBJ whole genome shotgun (WGS) entry which is preliminary data.</text>
</comment>
<dbReference type="PANTHER" id="PTHR37433">
    <property type="entry name" value="PROTEIN CBG25136-RELATED"/>
    <property type="match status" value="1"/>
</dbReference>
<feature type="signal peptide" evidence="1">
    <location>
        <begin position="1"/>
        <end position="15"/>
    </location>
</feature>
<evidence type="ECO:0000259" key="2">
    <source>
        <dbReference type="Pfam" id="PF24602"/>
    </source>
</evidence>
<dbReference type="InterPro" id="IPR056039">
    <property type="entry name" value="DUF7622"/>
</dbReference>
<dbReference type="Proteomes" id="UP000835052">
    <property type="component" value="Unassembled WGS sequence"/>
</dbReference>
<organism evidence="3 4">
    <name type="scientific">Caenorhabditis auriculariae</name>
    <dbReference type="NCBI Taxonomy" id="2777116"/>
    <lineage>
        <taxon>Eukaryota</taxon>
        <taxon>Metazoa</taxon>
        <taxon>Ecdysozoa</taxon>
        <taxon>Nematoda</taxon>
        <taxon>Chromadorea</taxon>
        <taxon>Rhabditida</taxon>
        <taxon>Rhabditina</taxon>
        <taxon>Rhabditomorpha</taxon>
        <taxon>Rhabditoidea</taxon>
        <taxon>Rhabditidae</taxon>
        <taxon>Peloderinae</taxon>
        <taxon>Caenorhabditis</taxon>
    </lineage>
</organism>
<dbReference type="Pfam" id="PF24602">
    <property type="entry name" value="DUF7622"/>
    <property type="match status" value="1"/>
</dbReference>
<protein>
    <recommendedName>
        <fullName evidence="2">DUF7622 domain-containing protein</fullName>
    </recommendedName>
</protein>
<dbReference type="EMBL" id="CAJGYM010000055">
    <property type="protein sequence ID" value="CAD6195421.1"/>
    <property type="molecule type" value="Genomic_DNA"/>
</dbReference>
<evidence type="ECO:0000313" key="3">
    <source>
        <dbReference type="EMBL" id="CAD6195421.1"/>
    </source>
</evidence>
<keyword evidence="4" id="KW-1185">Reference proteome</keyword>
<sequence length="296" mass="33251">MLLLLFAYLFASVDSLVTCRRCDRLNSYEQQCELDNCTGDYCFTAEYFYGDTIDSVTQMGCIVGALPSEGCRTNQYGNTMCFCATPNCNYNQTMTTEAPSRLPLQTCQPRRQDNNPPIRWRRPCAANFCTFVGSEFNISNETFNWSDSDCSMENDFDLFSTHTVFNLYPESCVLLQYGGQPRLTACYGANGIEETASFEISTPVVECYVDYFSPLLPYVQTGGTCFGQFCFISATSRGEVYRGCASLDQSSATQQLGVGYTRSYTGLEQWICDSSLCNIDLRSAEQSWPEELADYK</sequence>
<proteinExistence type="predicted"/>
<feature type="chain" id="PRO_5035822634" description="DUF7622 domain-containing protein" evidence="1">
    <location>
        <begin position="16"/>
        <end position="296"/>
    </location>
</feature>
<reference evidence="3" key="1">
    <citation type="submission" date="2020-10" db="EMBL/GenBank/DDBJ databases">
        <authorList>
            <person name="Kikuchi T."/>
        </authorList>
    </citation>
    <scope>NUCLEOTIDE SEQUENCE</scope>
    <source>
        <strain evidence="3">NKZ352</strain>
    </source>
</reference>